<sequence length="98" mass="11130">MQACTQFLAQEPQKVSHHCSRALYRGEGGRPLKQPMLRSFCLPPDICQLPSDSGFGDIYQFRSFYNTISKACENFLYKGSSGNANNFWDEDTCTQFCV</sequence>
<evidence type="ECO:0000256" key="1">
    <source>
        <dbReference type="ARBA" id="ARBA00004613"/>
    </source>
</evidence>
<dbReference type="PANTHER" id="PTHR10083:SF374">
    <property type="entry name" value="BPTI_KUNITZ INHIBITOR DOMAIN-CONTAINING PROTEIN"/>
    <property type="match status" value="1"/>
</dbReference>
<organism evidence="6 7">
    <name type="scientific">Naja naja</name>
    <name type="common">Indian cobra</name>
    <dbReference type="NCBI Taxonomy" id="35670"/>
    <lineage>
        <taxon>Eukaryota</taxon>
        <taxon>Metazoa</taxon>
        <taxon>Chordata</taxon>
        <taxon>Craniata</taxon>
        <taxon>Vertebrata</taxon>
        <taxon>Euteleostomi</taxon>
        <taxon>Lepidosauria</taxon>
        <taxon>Squamata</taxon>
        <taxon>Bifurcata</taxon>
        <taxon>Unidentata</taxon>
        <taxon>Episquamata</taxon>
        <taxon>Toxicofera</taxon>
        <taxon>Serpentes</taxon>
        <taxon>Colubroidea</taxon>
        <taxon>Elapidae</taxon>
        <taxon>Elapinae</taxon>
        <taxon>Naja</taxon>
    </lineage>
</organism>
<dbReference type="OrthoDB" id="9049501at2759"/>
<dbReference type="Gene3D" id="4.10.410.10">
    <property type="entry name" value="Pancreatic trypsin inhibitor Kunitz domain"/>
    <property type="match status" value="1"/>
</dbReference>
<evidence type="ECO:0000256" key="4">
    <source>
        <dbReference type="ARBA" id="ARBA00023157"/>
    </source>
</evidence>
<dbReference type="Pfam" id="PF00014">
    <property type="entry name" value="Kunitz_BPTI"/>
    <property type="match status" value="1"/>
</dbReference>
<dbReference type="SUPFAM" id="SSF57362">
    <property type="entry name" value="BPTI-like"/>
    <property type="match status" value="1"/>
</dbReference>
<dbReference type="Proteomes" id="UP000694559">
    <property type="component" value="Unplaced"/>
</dbReference>
<dbReference type="GeneTree" id="ENSGT01150000288381"/>
<dbReference type="InterPro" id="IPR050098">
    <property type="entry name" value="TFPI/VKTCI-like"/>
</dbReference>
<dbReference type="PROSITE" id="PS50279">
    <property type="entry name" value="BPTI_KUNITZ_2"/>
    <property type="match status" value="1"/>
</dbReference>
<evidence type="ECO:0000256" key="3">
    <source>
        <dbReference type="ARBA" id="ARBA00022525"/>
    </source>
</evidence>
<dbReference type="PRINTS" id="PR00759">
    <property type="entry name" value="BASICPTASE"/>
</dbReference>
<proteinExistence type="inferred from homology"/>
<dbReference type="SMART" id="SM00131">
    <property type="entry name" value="KU"/>
    <property type="match status" value="1"/>
</dbReference>
<evidence type="ECO:0000256" key="2">
    <source>
        <dbReference type="ARBA" id="ARBA00008415"/>
    </source>
</evidence>
<comment type="subcellular location">
    <subcellularLocation>
        <location evidence="1">Secreted</location>
    </subcellularLocation>
</comment>
<dbReference type="InterPro" id="IPR036880">
    <property type="entry name" value="Kunitz_BPTI_sf"/>
</dbReference>
<dbReference type="GO" id="GO:0004867">
    <property type="term" value="F:serine-type endopeptidase inhibitor activity"/>
    <property type="evidence" value="ECO:0007669"/>
    <property type="project" value="InterPro"/>
</dbReference>
<accession>A0A8C7E4K2</accession>
<keyword evidence="4" id="KW-1015">Disulfide bond</keyword>
<dbReference type="InterPro" id="IPR002223">
    <property type="entry name" value="Kunitz_BPTI"/>
</dbReference>
<protein>
    <recommendedName>
        <fullName evidence="5">BPTI/Kunitz inhibitor domain-containing protein</fullName>
    </recommendedName>
</protein>
<dbReference type="Ensembl" id="ENSNNAT00000024273.1">
    <property type="protein sequence ID" value="ENSNNAP00000023165.1"/>
    <property type="gene ID" value="ENSNNAG00000015265.1"/>
</dbReference>
<evidence type="ECO:0000313" key="6">
    <source>
        <dbReference type="Ensembl" id="ENSNNAP00000023165.1"/>
    </source>
</evidence>
<dbReference type="AlphaFoldDB" id="A0A8C7E4K2"/>
<dbReference type="OMA" id="EGSCERY"/>
<keyword evidence="7" id="KW-1185">Reference proteome</keyword>
<reference evidence="6" key="1">
    <citation type="submission" date="2025-08" db="UniProtKB">
        <authorList>
            <consortium name="Ensembl"/>
        </authorList>
    </citation>
    <scope>IDENTIFICATION</scope>
</reference>
<name>A0A8C7E4K2_NAJNA</name>
<evidence type="ECO:0000259" key="5">
    <source>
        <dbReference type="PROSITE" id="PS50279"/>
    </source>
</evidence>
<feature type="domain" description="BPTI/Kunitz inhibitor" evidence="5">
    <location>
        <begin position="47"/>
        <end position="97"/>
    </location>
</feature>
<keyword evidence="3" id="KW-0964">Secreted</keyword>
<reference evidence="6" key="2">
    <citation type="submission" date="2025-09" db="UniProtKB">
        <authorList>
            <consortium name="Ensembl"/>
        </authorList>
    </citation>
    <scope>IDENTIFICATION</scope>
</reference>
<dbReference type="GO" id="GO:0005615">
    <property type="term" value="C:extracellular space"/>
    <property type="evidence" value="ECO:0007669"/>
    <property type="project" value="TreeGrafter"/>
</dbReference>
<comment type="similarity">
    <text evidence="2">Belongs to the venom Kunitz-type family.</text>
</comment>
<dbReference type="PANTHER" id="PTHR10083">
    <property type="entry name" value="KUNITZ-TYPE PROTEASE INHIBITOR-RELATED"/>
    <property type="match status" value="1"/>
</dbReference>
<evidence type="ECO:0000313" key="7">
    <source>
        <dbReference type="Proteomes" id="UP000694559"/>
    </source>
</evidence>